<evidence type="ECO:0000256" key="4">
    <source>
        <dbReference type="ARBA" id="ARBA00022692"/>
    </source>
</evidence>
<dbReference type="InterPro" id="IPR012910">
    <property type="entry name" value="Plug_dom"/>
</dbReference>
<dbReference type="GO" id="GO:0044718">
    <property type="term" value="P:siderophore transmembrane transport"/>
    <property type="evidence" value="ECO:0007669"/>
    <property type="project" value="TreeGrafter"/>
</dbReference>
<dbReference type="InterPro" id="IPR018247">
    <property type="entry name" value="EF_Hand_1_Ca_BS"/>
</dbReference>
<dbReference type="Pfam" id="PF00593">
    <property type="entry name" value="TonB_dep_Rec_b-barrel"/>
    <property type="match status" value="1"/>
</dbReference>
<evidence type="ECO:0000256" key="11">
    <source>
        <dbReference type="RuleBase" id="RU003357"/>
    </source>
</evidence>
<comment type="subcellular location">
    <subcellularLocation>
        <location evidence="1 10">Cell outer membrane</location>
        <topology evidence="1 10">Multi-pass membrane protein</topology>
    </subcellularLocation>
</comment>
<dbReference type="InterPro" id="IPR039426">
    <property type="entry name" value="TonB-dep_rcpt-like"/>
</dbReference>
<dbReference type="SUPFAM" id="SSF56935">
    <property type="entry name" value="Porins"/>
    <property type="match status" value="1"/>
</dbReference>
<keyword evidence="7 10" id="KW-0472">Membrane</keyword>
<dbReference type="EMBL" id="QGGB01000002">
    <property type="protein sequence ID" value="PWN07671.1"/>
    <property type="molecule type" value="Genomic_DNA"/>
</dbReference>
<keyword evidence="2 10" id="KW-0813">Transport</keyword>
<dbReference type="AlphaFoldDB" id="A0A316TV67"/>
<name>A0A316TV67_9BACT</name>
<evidence type="ECO:0000313" key="15">
    <source>
        <dbReference type="Proteomes" id="UP000245533"/>
    </source>
</evidence>
<keyword evidence="3 10" id="KW-1134">Transmembrane beta strand</keyword>
<dbReference type="InterPro" id="IPR008969">
    <property type="entry name" value="CarboxyPept-like_regulatory"/>
</dbReference>
<evidence type="ECO:0000259" key="13">
    <source>
        <dbReference type="PROSITE" id="PS50222"/>
    </source>
</evidence>
<dbReference type="GO" id="GO:0015344">
    <property type="term" value="F:siderophore uptake transmembrane transporter activity"/>
    <property type="evidence" value="ECO:0007669"/>
    <property type="project" value="TreeGrafter"/>
</dbReference>
<dbReference type="InterPro" id="IPR036942">
    <property type="entry name" value="Beta-barrel_TonB_sf"/>
</dbReference>
<feature type="signal peptide" evidence="12">
    <location>
        <begin position="1"/>
        <end position="20"/>
    </location>
</feature>
<dbReference type="InterPro" id="IPR002048">
    <property type="entry name" value="EF_hand_dom"/>
</dbReference>
<protein>
    <submittedName>
        <fullName evidence="14">TonB-dependent receptor</fullName>
    </submittedName>
</protein>
<keyword evidence="15" id="KW-1185">Reference proteome</keyword>
<evidence type="ECO:0000256" key="6">
    <source>
        <dbReference type="ARBA" id="ARBA00023077"/>
    </source>
</evidence>
<evidence type="ECO:0000256" key="9">
    <source>
        <dbReference type="ARBA" id="ARBA00023237"/>
    </source>
</evidence>
<dbReference type="InterPro" id="IPR000531">
    <property type="entry name" value="Beta-barrel_TonB"/>
</dbReference>
<keyword evidence="8 14" id="KW-0675">Receptor</keyword>
<keyword evidence="5 12" id="KW-0732">Signal</keyword>
<evidence type="ECO:0000313" key="14">
    <source>
        <dbReference type="EMBL" id="PWN07671.1"/>
    </source>
</evidence>
<dbReference type="PANTHER" id="PTHR30069:SF29">
    <property type="entry name" value="HEMOGLOBIN AND HEMOGLOBIN-HAPTOGLOBIN-BINDING PROTEIN 1-RELATED"/>
    <property type="match status" value="1"/>
</dbReference>
<dbReference type="PROSITE" id="PS00018">
    <property type="entry name" value="EF_HAND_1"/>
    <property type="match status" value="1"/>
</dbReference>
<dbReference type="InterPro" id="IPR037066">
    <property type="entry name" value="Plug_dom_sf"/>
</dbReference>
<comment type="similarity">
    <text evidence="10 11">Belongs to the TonB-dependent receptor family.</text>
</comment>
<dbReference type="PROSITE" id="PS50222">
    <property type="entry name" value="EF_HAND_2"/>
    <property type="match status" value="1"/>
</dbReference>
<dbReference type="InterPro" id="IPR010916">
    <property type="entry name" value="TonB_box_CS"/>
</dbReference>
<evidence type="ECO:0000256" key="8">
    <source>
        <dbReference type="ARBA" id="ARBA00023170"/>
    </source>
</evidence>
<dbReference type="PANTHER" id="PTHR30069">
    <property type="entry name" value="TONB-DEPENDENT OUTER MEMBRANE RECEPTOR"/>
    <property type="match status" value="1"/>
</dbReference>
<accession>A0A316TV67</accession>
<reference evidence="14 15" key="1">
    <citation type="submission" date="2018-05" db="EMBL/GenBank/DDBJ databases">
        <title>Rhodohalobacter halophilus gen. nov., sp. nov., a moderately halophilic member of the family Balneolaceae.</title>
        <authorList>
            <person name="Liu Z.-W."/>
        </authorList>
    </citation>
    <scope>NUCLEOTIDE SEQUENCE [LARGE SCALE GENOMIC DNA]</scope>
    <source>
        <strain evidence="14 15">8A47</strain>
    </source>
</reference>
<organism evidence="14 15">
    <name type="scientific">Rhodohalobacter mucosus</name>
    <dbReference type="NCBI Taxonomy" id="2079485"/>
    <lineage>
        <taxon>Bacteria</taxon>
        <taxon>Pseudomonadati</taxon>
        <taxon>Balneolota</taxon>
        <taxon>Balneolia</taxon>
        <taxon>Balneolales</taxon>
        <taxon>Balneolaceae</taxon>
        <taxon>Rhodohalobacter</taxon>
    </lineage>
</organism>
<evidence type="ECO:0000256" key="2">
    <source>
        <dbReference type="ARBA" id="ARBA00022448"/>
    </source>
</evidence>
<dbReference type="Gene3D" id="2.40.170.20">
    <property type="entry name" value="TonB-dependent receptor, beta-barrel domain"/>
    <property type="match status" value="1"/>
</dbReference>
<evidence type="ECO:0000256" key="1">
    <source>
        <dbReference type="ARBA" id="ARBA00004571"/>
    </source>
</evidence>
<dbReference type="GO" id="GO:0009279">
    <property type="term" value="C:cell outer membrane"/>
    <property type="evidence" value="ECO:0007669"/>
    <property type="project" value="UniProtKB-SubCell"/>
</dbReference>
<comment type="caution">
    <text evidence="14">The sequence shown here is derived from an EMBL/GenBank/DDBJ whole genome shotgun (WGS) entry which is preliminary data.</text>
</comment>
<dbReference type="Pfam" id="PF07715">
    <property type="entry name" value="Plug"/>
    <property type="match status" value="1"/>
</dbReference>
<sequence>MFRVYLMVLITVLCISPAAAQVISGSVTDEQNNPLPDAHLKIQVQGTNYTTITDLNGTFELSIEPETGSTLTLYVTRVGYKPEVLQIAGSAISSEELTIVLTEQIYQQETVVVTATRTQRDIEEVSIPVSVISGEEIQHSGNMRLSDVLAEQTGMQLVSDHGPGIQVQGFDPDYTLIMIDGNPVIGRTAGTLDLSRISVRNVEQIEVVKGPSSALWGSDALAGVVNIITETARRGLSGGFTTRYGGNKTLDISGDISHAGETFQNRIFINRNTSGGYRLNPGSVSQTVPEYQNYTLNYSGSVDISDRLTLDANFRWFSETQQNNSSVNTENGALLLNDYAGRSDVMVNPVLTFNPADRLDFTINWLSSHYGTDLELFISDSGDLYDSTEFNQYFNRPEFQGEYRWSNQHHSIAGTGAIFERLEAERYPGQPDFTTRFLFAQHSWTPSTNVELTGGLRFDSHSEYRSQLSPKVSARYRMNERIQFRASAGRGFKAPEFRQLFLDFTNSTVGYSVLGSSTVADGIARQLDEGTIDQILIPLENLEEIRAESSWAINAGVDVDPLRNLRLRINFFRNNVSDLIETAPIARRTNGQSVFTYFNVDEVVTQGLEAEIRWSVSRNLNGSAGYQFLDANRRIERERTVQDSRGEVVQRTDVSFEPMFNRSRHSGNIRLFYETDSGWGANVRGTLRGRFGLFDSNGSGFVDGDEYEKGYTVWNAAVSRTFGNSVRLQAGADNLLGYTNINQPFLAGRLWYTQLSVQF</sequence>
<gene>
    <name evidence="14" type="ORF">DDZ15_01195</name>
</gene>
<evidence type="ECO:0000256" key="7">
    <source>
        <dbReference type="ARBA" id="ARBA00023136"/>
    </source>
</evidence>
<dbReference type="Proteomes" id="UP000245533">
    <property type="component" value="Unassembled WGS sequence"/>
</dbReference>
<dbReference type="CDD" id="cd01347">
    <property type="entry name" value="ligand_gated_channel"/>
    <property type="match status" value="1"/>
</dbReference>
<feature type="chain" id="PRO_5016320030" evidence="12">
    <location>
        <begin position="21"/>
        <end position="759"/>
    </location>
</feature>
<dbReference type="GO" id="GO:0005509">
    <property type="term" value="F:calcium ion binding"/>
    <property type="evidence" value="ECO:0007669"/>
    <property type="project" value="InterPro"/>
</dbReference>
<dbReference type="Gene3D" id="2.170.130.10">
    <property type="entry name" value="TonB-dependent receptor, plug domain"/>
    <property type="match status" value="1"/>
</dbReference>
<proteinExistence type="inferred from homology"/>
<dbReference type="PROSITE" id="PS52016">
    <property type="entry name" value="TONB_DEPENDENT_REC_3"/>
    <property type="match status" value="1"/>
</dbReference>
<evidence type="ECO:0000256" key="12">
    <source>
        <dbReference type="SAM" id="SignalP"/>
    </source>
</evidence>
<evidence type="ECO:0000256" key="10">
    <source>
        <dbReference type="PROSITE-ProRule" id="PRU01360"/>
    </source>
</evidence>
<evidence type="ECO:0000256" key="5">
    <source>
        <dbReference type="ARBA" id="ARBA00022729"/>
    </source>
</evidence>
<dbReference type="SUPFAM" id="SSF49464">
    <property type="entry name" value="Carboxypeptidase regulatory domain-like"/>
    <property type="match status" value="1"/>
</dbReference>
<keyword evidence="4 10" id="KW-0812">Transmembrane</keyword>
<dbReference type="Pfam" id="PF13715">
    <property type="entry name" value="CarbopepD_reg_2"/>
    <property type="match status" value="1"/>
</dbReference>
<keyword evidence="9 10" id="KW-0998">Cell outer membrane</keyword>
<evidence type="ECO:0000256" key="3">
    <source>
        <dbReference type="ARBA" id="ARBA00022452"/>
    </source>
</evidence>
<dbReference type="PROSITE" id="PS00430">
    <property type="entry name" value="TONB_DEPENDENT_REC_1"/>
    <property type="match status" value="1"/>
</dbReference>
<feature type="domain" description="EF-hand" evidence="13">
    <location>
        <begin position="682"/>
        <end position="717"/>
    </location>
</feature>
<dbReference type="Gene3D" id="2.60.40.1120">
    <property type="entry name" value="Carboxypeptidase-like, regulatory domain"/>
    <property type="match status" value="1"/>
</dbReference>
<keyword evidence="6 11" id="KW-0798">TonB box</keyword>